<evidence type="ECO:0000313" key="3">
    <source>
        <dbReference type="Proteomes" id="UP000095149"/>
    </source>
</evidence>
<dbReference type="AlphaFoldDB" id="A0A1E3KGA1"/>
<sequence>MPSTSKPPPSPVPPSKIDALSAKYFSPFFKPQRLYTDPKPPSLAWSKLPPPAAEVDERPRGRVRRWRVWGQAAPELRVVVLDPRRRAWLMRYRSFVVPSPPDGEQGRLIPSKRPFVIAPQSFRRPSTPPPLTPLPPLPATTTIEPKLSKKERARQHEKLLEHKWVLDMEHERRFRIGMGAMMKLVMCFQEGNTVWDKDGKPSWKLGTNMALVQEYTEFFKAIRKNSNNIFSYVDPRYLAPVPMREEVHREVKRYEKKEKKRKKKKEEKKRLEKEKEEKEKEEKEKEEKKRLEREKEIMRERERERDARKAAVKLDAQGQKLSTMSKEHEDLPMVRVTRSRGSPRSSAPSSPRPSRSPSVFNDPVLKDTRKLIQELSETGDVEIARLVRRLCRLRDTRVDLLRRADERERRRGERGRDEAGTQSRRGEAKVDLMGARRESERSTSSVTSATTLSEGKSTPSPSSSSPSIIAPTPRHARRPRHHTRTPSLSSSPIQLRAGSLNIDDDTALPSSLLFPGTGTEPEPSISDSAISFPYSDGQRSDVDSLDSRASLSEGEDGAGWNTEVDLMIAREGGYGEYGTLDDGEILCNLTESAITN</sequence>
<evidence type="ECO:0000256" key="1">
    <source>
        <dbReference type="SAM" id="MobiDB-lite"/>
    </source>
</evidence>
<reference evidence="2 3" key="1">
    <citation type="submission" date="2016-06" db="EMBL/GenBank/DDBJ databases">
        <title>Evolution of pathogenesis and genome organization in the Tremellales.</title>
        <authorList>
            <person name="Cuomo C."/>
            <person name="Litvintseva A."/>
            <person name="Heitman J."/>
            <person name="Chen Y."/>
            <person name="Sun S."/>
            <person name="Springer D."/>
            <person name="Dromer F."/>
            <person name="Young S."/>
            <person name="Zeng Q."/>
            <person name="Chapman S."/>
            <person name="Gujja S."/>
            <person name="Saif S."/>
            <person name="Birren B."/>
        </authorList>
    </citation>
    <scope>NUCLEOTIDE SEQUENCE [LARGE SCALE GENOMIC DNA]</scope>
    <source>
        <strain evidence="2 3">CBS 6273</strain>
    </source>
</reference>
<dbReference type="OrthoDB" id="2565309at2759"/>
<dbReference type="Proteomes" id="UP000095149">
    <property type="component" value="Unassembled WGS sequence"/>
</dbReference>
<feature type="compositionally biased region" description="Low complexity" evidence="1">
    <location>
        <begin position="339"/>
        <end position="358"/>
    </location>
</feature>
<feature type="compositionally biased region" description="Low complexity" evidence="1">
    <location>
        <begin position="442"/>
        <end position="473"/>
    </location>
</feature>
<feature type="compositionally biased region" description="Basic residues" evidence="1">
    <location>
        <begin position="258"/>
        <end position="267"/>
    </location>
</feature>
<feature type="region of interest" description="Disordered" evidence="1">
    <location>
        <begin position="120"/>
        <end position="142"/>
    </location>
</feature>
<gene>
    <name evidence="2" type="ORF">I350_00907</name>
</gene>
<feature type="compositionally biased region" description="Basic residues" evidence="1">
    <location>
        <begin position="474"/>
        <end position="484"/>
    </location>
</feature>
<feature type="compositionally biased region" description="Basic and acidic residues" evidence="1">
    <location>
        <begin position="268"/>
        <end position="309"/>
    </location>
</feature>
<feature type="compositionally biased region" description="Pro residues" evidence="1">
    <location>
        <begin position="126"/>
        <end position="138"/>
    </location>
</feature>
<protein>
    <submittedName>
        <fullName evidence="2">Uncharacterized protein</fullName>
    </submittedName>
</protein>
<proteinExistence type="predicted"/>
<comment type="caution">
    <text evidence="2">The sequence shown here is derived from an EMBL/GenBank/DDBJ whole genome shotgun (WGS) entry which is preliminary data.</text>
</comment>
<organism evidence="2 3">
    <name type="scientific">Cryptococcus amylolentus CBS 6273</name>
    <dbReference type="NCBI Taxonomy" id="1296118"/>
    <lineage>
        <taxon>Eukaryota</taxon>
        <taxon>Fungi</taxon>
        <taxon>Dikarya</taxon>
        <taxon>Basidiomycota</taxon>
        <taxon>Agaricomycotina</taxon>
        <taxon>Tremellomycetes</taxon>
        <taxon>Tremellales</taxon>
        <taxon>Cryptococcaceae</taxon>
        <taxon>Cryptococcus</taxon>
    </lineage>
</organism>
<feature type="region of interest" description="Disordered" evidence="1">
    <location>
        <begin position="254"/>
        <end position="365"/>
    </location>
</feature>
<accession>A0A1E3KGA1</accession>
<feature type="region of interest" description="Disordered" evidence="1">
    <location>
        <begin position="511"/>
        <end position="556"/>
    </location>
</feature>
<feature type="compositionally biased region" description="Basic and acidic residues" evidence="1">
    <location>
        <begin position="406"/>
        <end position="441"/>
    </location>
</feature>
<feature type="region of interest" description="Disordered" evidence="1">
    <location>
        <begin position="406"/>
        <end position="494"/>
    </location>
</feature>
<evidence type="ECO:0000313" key="2">
    <source>
        <dbReference type="EMBL" id="ODO12121.1"/>
    </source>
</evidence>
<name>A0A1E3KGA1_9TREE</name>
<dbReference type="EMBL" id="MEKH01000001">
    <property type="protein sequence ID" value="ODO12121.1"/>
    <property type="molecule type" value="Genomic_DNA"/>
</dbReference>